<dbReference type="Proteomes" id="UP000217199">
    <property type="component" value="Unassembled WGS sequence"/>
</dbReference>
<comment type="similarity">
    <text evidence="7 8">Belongs to the MPDU1 (TC 2.A.43.3) family.</text>
</comment>
<dbReference type="SMART" id="SM00679">
    <property type="entry name" value="CTNS"/>
    <property type="match status" value="2"/>
</dbReference>
<keyword evidence="3 8" id="KW-0812">Transmembrane</keyword>
<evidence type="ECO:0000256" key="9">
    <source>
        <dbReference type="SAM" id="MobiDB-lite"/>
    </source>
</evidence>
<feature type="transmembrane region" description="Helical" evidence="10">
    <location>
        <begin position="138"/>
        <end position="158"/>
    </location>
</feature>
<feature type="transmembrane region" description="Helical" evidence="10">
    <location>
        <begin position="48"/>
        <end position="68"/>
    </location>
</feature>
<name>A0A286UCD6_9AGAM</name>
<keyword evidence="6 8" id="KW-0472">Membrane</keyword>
<dbReference type="EMBL" id="NBII01000007">
    <property type="protein sequence ID" value="PAV17226.1"/>
    <property type="molecule type" value="Genomic_DNA"/>
</dbReference>
<reference evidence="11 12" key="1">
    <citation type="journal article" date="2017" name="Mol. Ecol.">
        <title>Comparative and population genomic landscape of Phellinus noxius: A hypervariable fungus causing root rot in trees.</title>
        <authorList>
            <person name="Chung C.L."/>
            <person name="Lee T.J."/>
            <person name="Akiba M."/>
            <person name="Lee H.H."/>
            <person name="Kuo T.H."/>
            <person name="Liu D."/>
            <person name="Ke H.M."/>
            <person name="Yokoi T."/>
            <person name="Roa M.B."/>
            <person name="Lu M.J."/>
            <person name="Chang Y.Y."/>
            <person name="Ann P.J."/>
            <person name="Tsai J.N."/>
            <person name="Chen C.Y."/>
            <person name="Tzean S.S."/>
            <person name="Ota Y."/>
            <person name="Hattori T."/>
            <person name="Sahashi N."/>
            <person name="Liou R.F."/>
            <person name="Kikuchi T."/>
            <person name="Tsai I.J."/>
        </authorList>
    </citation>
    <scope>NUCLEOTIDE SEQUENCE [LARGE SCALE GENOMIC DNA]</scope>
    <source>
        <strain evidence="11 12">FFPRI411160</strain>
    </source>
</reference>
<dbReference type="FunFam" id="1.20.1280.290:FF:000006">
    <property type="entry name" value="mannose-P-dolichol utilization defect 1 protein"/>
    <property type="match status" value="1"/>
</dbReference>
<dbReference type="OrthoDB" id="271506at2759"/>
<evidence type="ECO:0000256" key="10">
    <source>
        <dbReference type="SAM" id="Phobius"/>
    </source>
</evidence>
<accession>A0A286UCD6</accession>
<keyword evidence="4" id="KW-0677">Repeat</keyword>
<evidence type="ECO:0000256" key="3">
    <source>
        <dbReference type="ARBA" id="ARBA00022692"/>
    </source>
</evidence>
<dbReference type="PANTHER" id="PTHR12226">
    <property type="entry name" value="MANNOSE-P-DOLICHOL UTILIZATION DEFECT 1 LEC35 -RELATED"/>
    <property type="match status" value="1"/>
</dbReference>
<dbReference type="InterPro" id="IPR016817">
    <property type="entry name" value="MannP-dilichol_defect-1"/>
</dbReference>
<evidence type="ECO:0000256" key="1">
    <source>
        <dbReference type="ARBA" id="ARBA00004141"/>
    </source>
</evidence>
<evidence type="ECO:0000256" key="8">
    <source>
        <dbReference type="PIRNR" id="PIRNR023381"/>
    </source>
</evidence>
<gene>
    <name evidence="11" type="ORF">PNOK_0729000</name>
</gene>
<evidence type="ECO:0000256" key="4">
    <source>
        <dbReference type="ARBA" id="ARBA00022737"/>
    </source>
</evidence>
<dbReference type="AlphaFoldDB" id="A0A286UCD6"/>
<feature type="transmembrane region" description="Helical" evidence="10">
    <location>
        <begin position="194"/>
        <end position="214"/>
    </location>
</feature>
<evidence type="ECO:0000313" key="12">
    <source>
        <dbReference type="Proteomes" id="UP000217199"/>
    </source>
</evidence>
<keyword evidence="12" id="KW-1185">Reference proteome</keyword>
<organism evidence="11 12">
    <name type="scientific">Pyrrhoderma noxium</name>
    <dbReference type="NCBI Taxonomy" id="2282107"/>
    <lineage>
        <taxon>Eukaryota</taxon>
        <taxon>Fungi</taxon>
        <taxon>Dikarya</taxon>
        <taxon>Basidiomycota</taxon>
        <taxon>Agaricomycotina</taxon>
        <taxon>Agaricomycetes</taxon>
        <taxon>Hymenochaetales</taxon>
        <taxon>Hymenochaetaceae</taxon>
        <taxon>Pyrrhoderma</taxon>
    </lineage>
</organism>
<evidence type="ECO:0000256" key="6">
    <source>
        <dbReference type="ARBA" id="ARBA00023136"/>
    </source>
</evidence>
<dbReference type="InterPro" id="IPR006603">
    <property type="entry name" value="PQ-loop_rpt"/>
</dbReference>
<dbReference type="PANTHER" id="PTHR12226:SF2">
    <property type="entry name" value="MANNOSE-P-DOLICHOL UTILIZATION DEFECT 1 PROTEIN"/>
    <property type="match status" value="1"/>
</dbReference>
<feature type="transmembrane region" description="Helical" evidence="10">
    <location>
        <begin position="108"/>
        <end position="126"/>
    </location>
</feature>
<comment type="subcellular location">
    <subcellularLocation>
        <location evidence="1 8">Membrane</location>
        <topology evidence="1 8">Multi-pass membrane protein</topology>
    </subcellularLocation>
</comment>
<dbReference type="InParanoid" id="A0A286UCD6"/>
<dbReference type="STRING" id="2282107.A0A286UCD6"/>
<feature type="transmembrane region" description="Helical" evidence="10">
    <location>
        <begin position="220"/>
        <end position="244"/>
    </location>
</feature>
<proteinExistence type="inferred from homology"/>
<dbReference type="GO" id="GO:0016020">
    <property type="term" value="C:membrane"/>
    <property type="evidence" value="ECO:0007669"/>
    <property type="project" value="UniProtKB-SubCell"/>
</dbReference>
<keyword evidence="5 8" id="KW-1133">Transmembrane helix</keyword>
<evidence type="ECO:0000313" key="11">
    <source>
        <dbReference type="EMBL" id="PAV17226.1"/>
    </source>
</evidence>
<dbReference type="Gene3D" id="1.20.1280.290">
    <property type="match status" value="2"/>
</dbReference>
<dbReference type="Pfam" id="PF04193">
    <property type="entry name" value="PQ-loop"/>
    <property type="match status" value="2"/>
</dbReference>
<feature type="region of interest" description="Disordered" evidence="9">
    <location>
        <begin position="277"/>
        <end position="299"/>
    </location>
</feature>
<keyword evidence="2" id="KW-0813">Transport</keyword>
<dbReference type="PIRSF" id="PIRSF023381">
    <property type="entry name" value="MannP-dilichol_defect-1p"/>
    <property type="match status" value="1"/>
</dbReference>
<feature type="compositionally biased region" description="Polar residues" evidence="9">
    <location>
        <begin position="281"/>
        <end position="290"/>
    </location>
</feature>
<evidence type="ECO:0000256" key="7">
    <source>
        <dbReference type="ARBA" id="ARBA00038475"/>
    </source>
</evidence>
<feature type="transmembrane region" description="Helical" evidence="10">
    <location>
        <begin position="75"/>
        <end position="96"/>
    </location>
</feature>
<protein>
    <recommendedName>
        <fullName evidence="8">Mannose-P-dolichol utilization defect 1 protein homolog</fullName>
    </recommendedName>
</protein>
<comment type="caution">
    <text evidence="11">The sequence shown here is derived from an EMBL/GenBank/DDBJ whole genome shotgun (WGS) entry which is preliminary data.</text>
</comment>
<evidence type="ECO:0000256" key="5">
    <source>
        <dbReference type="ARBA" id="ARBA00022989"/>
    </source>
</evidence>
<evidence type="ECO:0000256" key="2">
    <source>
        <dbReference type="ARBA" id="ARBA00022448"/>
    </source>
</evidence>
<sequence length="299" mass="32489">MTSITQNLPFFIRDPAVALIGEKCYHLLVEELDITNVDCLKYALSKGLGLGIVLGGSIMKVPQVFIILRARSARGLSFAAYVLETLAYAITLAYSYRNGFPFSTYGENFFLTLQNAFITVLIAYYPASGLRRARGGNITSAIGTFFATIAGAFALYAVPSSTLAFLQLSTLPLSVFSKLPQITTNYRAQSTGNLSAFAVISQVLGCLARVFTTLTEVDDVLLLTGFVLALVLNCVLAAQMWMYWGQDSDSKLVDIGKMSASEKLRTVNPTQVDIVVPPASPSGQRFSSPSGRRWSRKVD</sequence>